<proteinExistence type="predicted"/>
<keyword evidence="3" id="KW-1185">Reference proteome</keyword>
<evidence type="ECO:0000313" key="2">
    <source>
        <dbReference type="EMBL" id="KAK3302290.1"/>
    </source>
</evidence>
<evidence type="ECO:0000313" key="3">
    <source>
        <dbReference type="Proteomes" id="UP001273166"/>
    </source>
</evidence>
<gene>
    <name evidence="2" type="ORF">B0T15DRAFT_514334</name>
</gene>
<reference evidence="2" key="2">
    <citation type="submission" date="2023-06" db="EMBL/GenBank/DDBJ databases">
        <authorList>
            <consortium name="Lawrence Berkeley National Laboratory"/>
            <person name="Mondo S.J."/>
            <person name="Hensen N."/>
            <person name="Bonometti L."/>
            <person name="Westerberg I."/>
            <person name="Brannstrom I.O."/>
            <person name="Guillou S."/>
            <person name="Cros-Aarteil S."/>
            <person name="Calhoun S."/>
            <person name="Haridas S."/>
            <person name="Kuo A."/>
            <person name="Pangilinan J."/>
            <person name="Riley R."/>
            <person name="Labutti K."/>
            <person name="Andreopoulos B."/>
            <person name="Lipzen A."/>
            <person name="Chen C."/>
            <person name="Yanf M."/>
            <person name="Daum C."/>
            <person name="Ng V."/>
            <person name="Clum A."/>
            <person name="Steindorff A."/>
            <person name="Ohm R."/>
            <person name="Martin F."/>
            <person name="Silar P."/>
            <person name="Natvig D."/>
            <person name="Lalanne C."/>
            <person name="Gautier V."/>
            <person name="Ament-Velasquez S.L."/>
            <person name="Kruys A."/>
            <person name="Hutchinson M.I."/>
            <person name="Powell A.J."/>
            <person name="Barry K."/>
            <person name="Miller A.N."/>
            <person name="Grigoriev I.V."/>
            <person name="Debuchy R."/>
            <person name="Gladieux P."/>
            <person name="Thoren M.H."/>
            <person name="Johannesson H."/>
        </authorList>
    </citation>
    <scope>NUCLEOTIDE SEQUENCE</scope>
    <source>
        <strain evidence="2">CBS 333.67</strain>
    </source>
</reference>
<feature type="signal peptide" evidence="1">
    <location>
        <begin position="1"/>
        <end position="25"/>
    </location>
</feature>
<name>A0AAJ0GM97_9PEZI</name>
<feature type="chain" id="PRO_5042552513" description="Extracellular membrane protein CFEM domain-containing protein" evidence="1">
    <location>
        <begin position="26"/>
        <end position="167"/>
    </location>
</feature>
<dbReference type="Proteomes" id="UP001273166">
    <property type="component" value="Unassembled WGS sequence"/>
</dbReference>
<comment type="caution">
    <text evidence="2">The sequence shown here is derived from an EMBL/GenBank/DDBJ whole genome shotgun (WGS) entry which is preliminary data.</text>
</comment>
<accession>A0AAJ0GM97</accession>
<protein>
    <recommendedName>
        <fullName evidence="4">Extracellular membrane protein CFEM domain-containing protein</fullName>
    </recommendedName>
</protein>
<organism evidence="2 3">
    <name type="scientific">Chaetomium strumarium</name>
    <dbReference type="NCBI Taxonomy" id="1170767"/>
    <lineage>
        <taxon>Eukaryota</taxon>
        <taxon>Fungi</taxon>
        <taxon>Dikarya</taxon>
        <taxon>Ascomycota</taxon>
        <taxon>Pezizomycotina</taxon>
        <taxon>Sordariomycetes</taxon>
        <taxon>Sordariomycetidae</taxon>
        <taxon>Sordariales</taxon>
        <taxon>Chaetomiaceae</taxon>
        <taxon>Chaetomium</taxon>
    </lineage>
</organism>
<keyword evidence="1" id="KW-0732">Signal</keyword>
<dbReference type="RefSeq" id="XP_062718070.1">
    <property type="nucleotide sequence ID" value="XM_062868110.1"/>
</dbReference>
<reference evidence="2" key="1">
    <citation type="journal article" date="2023" name="Mol. Phylogenet. Evol.">
        <title>Genome-scale phylogeny and comparative genomics of the fungal order Sordariales.</title>
        <authorList>
            <person name="Hensen N."/>
            <person name="Bonometti L."/>
            <person name="Westerberg I."/>
            <person name="Brannstrom I.O."/>
            <person name="Guillou S."/>
            <person name="Cros-Aarteil S."/>
            <person name="Calhoun S."/>
            <person name="Haridas S."/>
            <person name="Kuo A."/>
            <person name="Mondo S."/>
            <person name="Pangilinan J."/>
            <person name="Riley R."/>
            <person name="LaButti K."/>
            <person name="Andreopoulos B."/>
            <person name="Lipzen A."/>
            <person name="Chen C."/>
            <person name="Yan M."/>
            <person name="Daum C."/>
            <person name="Ng V."/>
            <person name="Clum A."/>
            <person name="Steindorff A."/>
            <person name="Ohm R.A."/>
            <person name="Martin F."/>
            <person name="Silar P."/>
            <person name="Natvig D.O."/>
            <person name="Lalanne C."/>
            <person name="Gautier V."/>
            <person name="Ament-Velasquez S.L."/>
            <person name="Kruys A."/>
            <person name="Hutchinson M.I."/>
            <person name="Powell A.J."/>
            <person name="Barry K."/>
            <person name="Miller A.N."/>
            <person name="Grigoriev I.V."/>
            <person name="Debuchy R."/>
            <person name="Gladieux P."/>
            <person name="Hiltunen Thoren M."/>
            <person name="Johannesson H."/>
        </authorList>
    </citation>
    <scope>NUCLEOTIDE SEQUENCE</scope>
    <source>
        <strain evidence="2">CBS 333.67</strain>
    </source>
</reference>
<dbReference type="EMBL" id="JAUDZG010000007">
    <property type="protein sequence ID" value="KAK3302290.1"/>
    <property type="molecule type" value="Genomic_DNA"/>
</dbReference>
<sequence>MASQGGRLSSRWGWLLLMTSSTASALSLANVQPIIPATVSLSCILAYYAIIPDCTVDDFVRGDACSAACVAGLKRIQNNIREACSGADIPSDSVLGQEFDGGTHHRHGQAHLNKHASAHFHYGSFHVNELDHVNADRGVRHTHFQHLINRYFFNNHYNSRRIYCPNE</sequence>
<dbReference type="AlphaFoldDB" id="A0AAJ0GM97"/>
<dbReference type="GeneID" id="87886939"/>
<evidence type="ECO:0000256" key="1">
    <source>
        <dbReference type="SAM" id="SignalP"/>
    </source>
</evidence>
<evidence type="ECO:0008006" key="4">
    <source>
        <dbReference type="Google" id="ProtNLM"/>
    </source>
</evidence>